<keyword evidence="6" id="KW-0832">Ubl conjugation</keyword>
<dbReference type="GO" id="GO:0000123">
    <property type="term" value="C:histone acetyltransferase complex"/>
    <property type="evidence" value="ECO:0007669"/>
    <property type="project" value="InterPro"/>
</dbReference>
<evidence type="ECO:0000256" key="8">
    <source>
        <dbReference type="ARBA" id="ARBA00023128"/>
    </source>
</evidence>
<dbReference type="GO" id="GO:0005634">
    <property type="term" value="C:nucleus"/>
    <property type="evidence" value="ECO:0007669"/>
    <property type="project" value="UniProtKB-SubCell"/>
</dbReference>
<organism evidence="15 16">
    <name type="scientific">Vitis vinifera</name>
    <name type="common">Grape</name>
    <dbReference type="NCBI Taxonomy" id="29760"/>
    <lineage>
        <taxon>Eukaryota</taxon>
        <taxon>Viridiplantae</taxon>
        <taxon>Streptophyta</taxon>
        <taxon>Embryophyta</taxon>
        <taxon>Tracheophyta</taxon>
        <taxon>Spermatophyta</taxon>
        <taxon>Magnoliopsida</taxon>
        <taxon>eudicotyledons</taxon>
        <taxon>Gunneridae</taxon>
        <taxon>Pentapetalae</taxon>
        <taxon>rosids</taxon>
        <taxon>Vitales</taxon>
        <taxon>Vitaceae</taxon>
        <taxon>Viteae</taxon>
        <taxon>Vitis</taxon>
    </lineage>
</organism>
<feature type="domain" description="KANL2-like probable zinc-finger" evidence="14">
    <location>
        <begin position="112"/>
        <end position="182"/>
    </location>
</feature>
<keyword evidence="9" id="KW-0539">Nucleus</keyword>
<keyword evidence="4" id="KW-1017">Isopeptide bond</keyword>
<evidence type="ECO:0000313" key="15">
    <source>
        <dbReference type="EMBL" id="RVX23224.1"/>
    </source>
</evidence>
<dbReference type="InterPro" id="IPR026316">
    <property type="entry name" value="NSL2"/>
</dbReference>
<dbReference type="AlphaFoldDB" id="A0A438KPU5"/>
<proteinExistence type="predicted"/>
<reference evidence="15 16" key="1">
    <citation type="journal article" date="2018" name="PLoS Genet.">
        <title>Population sequencing reveals clonal diversity and ancestral inbreeding in the grapevine cultivar Chardonnay.</title>
        <authorList>
            <person name="Roach M.J."/>
            <person name="Johnson D.L."/>
            <person name="Bohlmann J."/>
            <person name="van Vuuren H.J."/>
            <person name="Jones S.J."/>
            <person name="Pretorius I.S."/>
            <person name="Schmidt S.A."/>
            <person name="Borneman A.R."/>
        </authorList>
    </citation>
    <scope>NUCLEOTIDE SEQUENCE [LARGE SCALE GENOMIC DNA]</scope>
    <source>
        <strain evidence="16">cv. Chardonnay</strain>
        <tissue evidence="15">Leaf</tissue>
    </source>
</reference>
<dbReference type="EMBL" id="QGNW01000001">
    <property type="protein sequence ID" value="RVX23224.1"/>
    <property type="molecule type" value="Genomic_DNA"/>
</dbReference>
<evidence type="ECO:0000256" key="9">
    <source>
        <dbReference type="ARBA" id="ARBA00023242"/>
    </source>
</evidence>
<name>A0A438KPU5_VITVI</name>
<dbReference type="PANTHER" id="PTHR13453:SF1">
    <property type="entry name" value="KAT8 REGULATORY NSL COMPLEX SUBUNIT 2"/>
    <property type="match status" value="1"/>
</dbReference>
<dbReference type="Pfam" id="PF13891">
    <property type="entry name" value="zf-C3HC3H_KANSL2"/>
    <property type="match status" value="1"/>
</dbReference>
<keyword evidence="5" id="KW-0597">Phosphoprotein</keyword>
<evidence type="ECO:0000256" key="12">
    <source>
        <dbReference type="ARBA" id="ARBA00093359"/>
    </source>
</evidence>
<keyword evidence="8" id="KW-0496">Mitochondrion</keyword>
<evidence type="ECO:0000256" key="1">
    <source>
        <dbReference type="ARBA" id="ARBA00004123"/>
    </source>
</evidence>
<sequence length="255" mass="28653">MPESNATPSAAADVSDAVLSSSRYLTRQEVIRRRSRRVKQLAKCYRAHYWSLMQELKIRYREYYWKYGRSAFQEDEKREGEGVEGTGENLNGHGKLGLGLGIGENGFDVKRCAVSGCKSKAMALTRFCHPHILSDSKQKLYKGCSFVIKRFGLFHFFCLVGPVLCGKPILRSTVPSLCPIHFQKAERQVNNALKKAGLNAASSSKLAPKFHVIVAEYVHQIQTKRRAAQRASADAMILSYEVSDWMVQDEDLDGS</sequence>
<comment type="caution">
    <text evidence="15">The sequence shown here is derived from an EMBL/GenBank/DDBJ whole genome shotgun (WGS) entry which is preliminary data.</text>
</comment>
<evidence type="ECO:0000313" key="16">
    <source>
        <dbReference type="Proteomes" id="UP000288805"/>
    </source>
</evidence>
<comment type="function">
    <text evidence="12">Non-catalytic component of the NSL histone acetyltransferase complex, a multiprotein complex that mediates histone H4 acetylation at 'Lys-5'- and 'Lys-8' (H4K5ac and H4K8ac) at transcription start sites and promotes transcription initiation. Required for NSL complex stability and for transcription of intraciliary transport genes in both ciliated and non-ciliated cells by regulating histone H4 acetylation at 'Lys-5'- and 'Lys-12' (H4K5ac and H4K12ac). This is necessary for cilium assembly in ciliated cells and for organization of the microtubule cytoskeleton in non-ciliated cells. Required within the NSL complex to maintain nuclear architecture stability by promoting KAT8-mediated acetylation of lamin LMNA.</text>
</comment>
<dbReference type="Proteomes" id="UP000288805">
    <property type="component" value="Unassembled WGS sequence"/>
</dbReference>
<evidence type="ECO:0000259" key="14">
    <source>
        <dbReference type="Pfam" id="PF13891"/>
    </source>
</evidence>
<evidence type="ECO:0000256" key="6">
    <source>
        <dbReference type="ARBA" id="ARBA00022843"/>
    </source>
</evidence>
<dbReference type="PANTHER" id="PTHR13453">
    <property type="entry name" value="KAT8 REGULATORY NSL COMPLEX SUBUNIT 2"/>
    <property type="match status" value="1"/>
</dbReference>
<protein>
    <recommendedName>
        <fullName evidence="3">KAT8 regulatory NSL complex subunit 2</fullName>
    </recommendedName>
    <alternativeName>
        <fullName evidence="11">NSL complex protein NSL2</fullName>
    </alternativeName>
    <alternativeName>
        <fullName evidence="10">Non-specific lethal 2 homolog</fullName>
    </alternativeName>
</protein>
<dbReference type="GO" id="GO:0005739">
    <property type="term" value="C:mitochondrion"/>
    <property type="evidence" value="ECO:0007669"/>
    <property type="project" value="UniProtKB-SubCell"/>
</dbReference>
<dbReference type="GO" id="GO:0006325">
    <property type="term" value="P:chromatin organization"/>
    <property type="evidence" value="ECO:0007669"/>
    <property type="project" value="UniProtKB-KW"/>
</dbReference>
<comment type="subcellular location">
    <subcellularLocation>
        <location evidence="2">Mitochondrion</location>
    </subcellularLocation>
    <subcellularLocation>
        <location evidence="1">Nucleus</location>
    </subcellularLocation>
</comment>
<comment type="subunit">
    <text evidence="13">Component of the NSL complex at least composed of KAT8/MOF, KANSL1, KANSL2, KANSL3, MCRS1, PHF20, OGT1/OGT, WDR5 and HCFC1.</text>
</comment>
<evidence type="ECO:0000256" key="3">
    <source>
        <dbReference type="ARBA" id="ARBA00015508"/>
    </source>
</evidence>
<evidence type="ECO:0000256" key="2">
    <source>
        <dbReference type="ARBA" id="ARBA00004173"/>
    </source>
</evidence>
<evidence type="ECO:0000256" key="13">
    <source>
        <dbReference type="ARBA" id="ARBA00093543"/>
    </source>
</evidence>
<keyword evidence="7" id="KW-0156">Chromatin regulator</keyword>
<accession>A0A438KPU5</accession>
<evidence type="ECO:0000256" key="10">
    <source>
        <dbReference type="ARBA" id="ARBA00032947"/>
    </source>
</evidence>
<evidence type="ECO:0000256" key="5">
    <source>
        <dbReference type="ARBA" id="ARBA00022553"/>
    </source>
</evidence>
<evidence type="ECO:0000256" key="4">
    <source>
        <dbReference type="ARBA" id="ARBA00022499"/>
    </source>
</evidence>
<gene>
    <name evidence="15" type="ORF">CK203_000198</name>
</gene>
<dbReference type="InterPro" id="IPR025927">
    <property type="entry name" value="Znf_KANL2-like"/>
</dbReference>
<evidence type="ECO:0000256" key="7">
    <source>
        <dbReference type="ARBA" id="ARBA00022853"/>
    </source>
</evidence>
<evidence type="ECO:0000256" key="11">
    <source>
        <dbReference type="ARBA" id="ARBA00033378"/>
    </source>
</evidence>